<proteinExistence type="predicted"/>
<keyword evidence="2" id="KW-1185">Reference proteome</keyword>
<dbReference type="Proteomes" id="UP000521032">
    <property type="component" value="Unassembled WGS sequence"/>
</dbReference>
<sequence>MTYYYYIASDQPFKFSEGQLDAWEVDHDIEDYIDGFDVPIQLEMLSPQKERELFALLLCIKYHFEHFPTSTVQIANYLNSNIEDCTIDKKKSMHLKELTDPKQLALGVGELMTVKNYISHI</sequence>
<reference evidence="1 2" key="1">
    <citation type="submission" date="2020-07" db="EMBL/GenBank/DDBJ databases">
        <authorList>
            <person name="Criscuolo A."/>
        </authorList>
    </citation>
    <scope>NUCLEOTIDE SEQUENCE [LARGE SCALE GENOMIC DNA]</scope>
    <source>
        <strain evidence="2">CIP 111030</strain>
    </source>
</reference>
<evidence type="ECO:0000313" key="2">
    <source>
        <dbReference type="Proteomes" id="UP000521032"/>
    </source>
</evidence>
<evidence type="ECO:0000313" key="1">
    <source>
        <dbReference type="EMBL" id="CAD2080026.1"/>
    </source>
</evidence>
<dbReference type="AlphaFoldDB" id="A0A6V7RNH7"/>
<dbReference type="EMBL" id="CAJEWE010000011">
    <property type="protein sequence ID" value="CAD2080026.1"/>
    <property type="molecule type" value="Genomic_DNA"/>
</dbReference>
<organism evidence="1 2">
    <name type="scientific">Phocicoccus schoeneichii</name>
    <dbReference type="NCBI Taxonomy" id="1812261"/>
    <lineage>
        <taxon>Bacteria</taxon>
        <taxon>Bacillati</taxon>
        <taxon>Bacillota</taxon>
        <taxon>Bacilli</taxon>
        <taxon>Bacillales</taxon>
        <taxon>Salinicoccaceae</taxon>
        <taxon>Phocicoccus</taxon>
    </lineage>
</organism>
<name>A0A6V7RNH7_9BACL</name>
<protein>
    <submittedName>
        <fullName evidence="1">Uncharacterized protein</fullName>
    </submittedName>
</protein>
<accession>A0A6V7RNH7</accession>
<gene>
    <name evidence="1" type="ORF">JEOSCH030_01776</name>
</gene>
<comment type="caution">
    <text evidence="1">The sequence shown here is derived from an EMBL/GenBank/DDBJ whole genome shotgun (WGS) entry which is preliminary data.</text>
</comment>
<dbReference type="RefSeq" id="WP_186088556.1">
    <property type="nucleotide sequence ID" value="NZ_BMDB01000004.1"/>
</dbReference>